<evidence type="ECO:0008006" key="16">
    <source>
        <dbReference type="Google" id="ProtNLM"/>
    </source>
</evidence>
<evidence type="ECO:0000256" key="11">
    <source>
        <dbReference type="SAM" id="Phobius"/>
    </source>
</evidence>
<dbReference type="Pfam" id="PF13765">
    <property type="entry name" value="PRY"/>
    <property type="match status" value="1"/>
</dbReference>
<keyword evidence="7" id="KW-1015">Disulfide bond</keyword>
<dbReference type="InterPro" id="IPR003877">
    <property type="entry name" value="SPRY_dom"/>
</dbReference>
<dbReference type="FunFam" id="2.60.40.10:FF:000088">
    <property type="entry name" value="Butyrophilin subfamily 1 member A1"/>
    <property type="match status" value="1"/>
</dbReference>
<dbReference type="GeneTree" id="ENSGT01050000244843"/>
<reference evidence="14" key="3">
    <citation type="submission" date="2025-09" db="UniProtKB">
        <authorList>
            <consortium name="Ensembl"/>
        </authorList>
    </citation>
    <scope>IDENTIFICATION</scope>
</reference>
<feature type="domain" description="B30.2/SPRY" evidence="12">
    <location>
        <begin position="346"/>
        <end position="539"/>
    </location>
</feature>
<dbReference type="PROSITE" id="PS50835">
    <property type="entry name" value="IG_LIKE"/>
    <property type="match status" value="2"/>
</dbReference>
<accession>A0AAZ3NZQ1</accession>
<evidence type="ECO:0000256" key="8">
    <source>
        <dbReference type="ARBA" id="ARBA00023180"/>
    </source>
</evidence>
<evidence type="ECO:0000256" key="9">
    <source>
        <dbReference type="ARBA" id="ARBA00023319"/>
    </source>
</evidence>
<dbReference type="GO" id="GO:1903037">
    <property type="term" value="P:regulation of leukocyte cell-cell adhesion"/>
    <property type="evidence" value="ECO:0007669"/>
    <property type="project" value="UniProtKB-ARBA"/>
</dbReference>
<reference evidence="14" key="2">
    <citation type="submission" date="2025-08" db="UniProtKB">
        <authorList>
            <consortium name="Ensembl"/>
        </authorList>
    </citation>
    <scope>IDENTIFICATION</scope>
</reference>
<dbReference type="FunFam" id="2.60.120.920:FF:000004">
    <property type="entry name" value="Butyrophilin subfamily 1 member A1"/>
    <property type="match status" value="1"/>
</dbReference>
<dbReference type="RefSeq" id="XP_042173560.1">
    <property type="nucleotide sequence ID" value="XM_042317626.1"/>
</dbReference>
<keyword evidence="5 11" id="KW-1133">Transmembrane helix</keyword>
<dbReference type="GO" id="GO:0009897">
    <property type="term" value="C:external side of plasma membrane"/>
    <property type="evidence" value="ECO:0007669"/>
    <property type="project" value="TreeGrafter"/>
</dbReference>
<protein>
    <recommendedName>
        <fullName evidence="16">Butyrophilin subfamily 1 member A1-like</fullName>
    </recommendedName>
</protein>
<evidence type="ECO:0000259" key="12">
    <source>
        <dbReference type="PROSITE" id="PS50188"/>
    </source>
</evidence>
<reference evidence="15" key="1">
    <citation type="journal article" date="2018" name="PLoS ONE">
        <title>Chinook salmon (Oncorhynchus tshawytscha) genome and transcriptome.</title>
        <authorList>
            <person name="Christensen K.A."/>
            <person name="Leong J.S."/>
            <person name="Sakhrani D."/>
            <person name="Biagi C.A."/>
            <person name="Minkley D.R."/>
            <person name="Withler R.E."/>
            <person name="Rondeau E.B."/>
            <person name="Koop B.F."/>
            <person name="Devlin R.H."/>
        </authorList>
    </citation>
    <scope>NUCLEOTIDE SEQUENCE [LARGE SCALE GENOMIC DNA]</scope>
</reference>
<feature type="domain" description="Ig-like" evidence="13">
    <location>
        <begin position="65"/>
        <end position="181"/>
    </location>
</feature>
<evidence type="ECO:0000256" key="7">
    <source>
        <dbReference type="ARBA" id="ARBA00023157"/>
    </source>
</evidence>
<feature type="transmembrane region" description="Helical" evidence="11">
    <location>
        <begin position="294"/>
        <end position="317"/>
    </location>
</feature>
<dbReference type="Pfam" id="PF22705">
    <property type="entry name" value="C2-set_3"/>
    <property type="match status" value="1"/>
</dbReference>
<evidence type="ECO:0000256" key="10">
    <source>
        <dbReference type="ARBA" id="ARBA00038221"/>
    </source>
</evidence>
<evidence type="ECO:0000256" key="5">
    <source>
        <dbReference type="ARBA" id="ARBA00022989"/>
    </source>
</evidence>
<dbReference type="PANTHER" id="PTHR24100:SF151">
    <property type="entry name" value="ICOS LIGAND"/>
    <property type="match status" value="1"/>
</dbReference>
<evidence type="ECO:0000313" key="14">
    <source>
        <dbReference type="Ensembl" id="ENSOTSP00005109922.1"/>
    </source>
</evidence>
<dbReference type="Pfam" id="PF00622">
    <property type="entry name" value="SPRY"/>
    <property type="match status" value="1"/>
</dbReference>
<keyword evidence="6 11" id="KW-0472">Membrane</keyword>
<dbReference type="PROSITE" id="PS50188">
    <property type="entry name" value="B302_SPRY"/>
    <property type="match status" value="1"/>
</dbReference>
<keyword evidence="4" id="KW-0732">Signal</keyword>
<dbReference type="InterPro" id="IPR006574">
    <property type="entry name" value="PRY"/>
</dbReference>
<comment type="subcellular location">
    <subcellularLocation>
        <location evidence="1">Membrane</location>
        <topology evidence="1">Single-pass type I membrane protein</topology>
    </subcellularLocation>
</comment>
<dbReference type="CDD" id="cd13733">
    <property type="entry name" value="SPRY_PRY_C-I_1"/>
    <property type="match status" value="1"/>
</dbReference>
<dbReference type="InterPro" id="IPR003599">
    <property type="entry name" value="Ig_sub"/>
</dbReference>
<organism evidence="14 15">
    <name type="scientific">Oncorhynchus tshawytscha</name>
    <name type="common">Chinook salmon</name>
    <name type="synonym">Salmo tshawytscha</name>
    <dbReference type="NCBI Taxonomy" id="74940"/>
    <lineage>
        <taxon>Eukaryota</taxon>
        <taxon>Metazoa</taxon>
        <taxon>Chordata</taxon>
        <taxon>Craniata</taxon>
        <taxon>Vertebrata</taxon>
        <taxon>Euteleostomi</taxon>
        <taxon>Actinopterygii</taxon>
        <taxon>Neopterygii</taxon>
        <taxon>Teleostei</taxon>
        <taxon>Protacanthopterygii</taxon>
        <taxon>Salmoniformes</taxon>
        <taxon>Salmonidae</taxon>
        <taxon>Salmoninae</taxon>
        <taxon>Oncorhynchus</taxon>
    </lineage>
</organism>
<dbReference type="GO" id="GO:0042110">
    <property type="term" value="P:T cell activation"/>
    <property type="evidence" value="ECO:0007669"/>
    <property type="project" value="UniProtKB-ARBA"/>
</dbReference>
<dbReference type="FunFam" id="2.60.40.10:FF:000142">
    <property type="entry name" value="V-set domain-containing T-cell activation inhibitor 1"/>
    <property type="match status" value="1"/>
</dbReference>
<evidence type="ECO:0000259" key="13">
    <source>
        <dbReference type="PROSITE" id="PS50835"/>
    </source>
</evidence>
<dbReference type="Proteomes" id="UP000694402">
    <property type="component" value="Unassembled WGS sequence"/>
</dbReference>
<name>A0AAZ3NZQ1_ONCTS</name>
<keyword evidence="15" id="KW-1185">Reference proteome</keyword>
<evidence type="ECO:0000256" key="1">
    <source>
        <dbReference type="ARBA" id="ARBA00004479"/>
    </source>
</evidence>
<dbReference type="Ensembl" id="ENSOTST00005146814.1">
    <property type="protein sequence ID" value="ENSOTSP00005109922.1"/>
    <property type="gene ID" value="ENSOTSG00005058320.1"/>
</dbReference>
<dbReference type="SMART" id="SM00409">
    <property type="entry name" value="IG"/>
    <property type="match status" value="1"/>
</dbReference>
<dbReference type="InterPro" id="IPR001870">
    <property type="entry name" value="B30.2/SPRY"/>
</dbReference>
<dbReference type="InterPro" id="IPR050504">
    <property type="entry name" value="IgSF_BTN/MOG"/>
</dbReference>
<dbReference type="PANTHER" id="PTHR24100">
    <property type="entry name" value="BUTYROPHILIN"/>
    <property type="match status" value="1"/>
</dbReference>
<evidence type="ECO:0000256" key="2">
    <source>
        <dbReference type="ARBA" id="ARBA00007591"/>
    </source>
</evidence>
<feature type="domain" description="Ig-like" evidence="13">
    <location>
        <begin position="191"/>
        <end position="272"/>
    </location>
</feature>
<gene>
    <name evidence="14" type="primary">LOC112248154</name>
</gene>
<dbReference type="InterPro" id="IPR053896">
    <property type="entry name" value="BTN3A2-like_Ig-C"/>
</dbReference>
<keyword evidence="3 11" id="KW-0812">Transmembrane</keyword>
<keyword evidence="8" id="KW-0325">Glycoprotein</keyword>
<dbReference type="GO" id="GO:0005102">
    <property type="term" value="F:signaling receptor binding"/>
    <property type="evidence" value="ECO:0007669"/>
    <property type="project" value="TreeGrafter"/>
</dbReference>
<dbReference type="GeneID" id="112248154"/>
<dbReference type="GO" id="GO:0050863">
    <property type="term" value="P:regulation of T cell activation"/>
    <property type="evidence" value="ECO:0007669"/>
    <property type="project" value="UniProtKB-ARBA"/>
</dbReference>
<evidence type="ECO:0000256" key="4">
    <source>
        <dbReference type="ARBA" id="ARBA00022729"/>
    </source>
</evidence>
<sequence>MLKLLPCLAVDTPDVFSLQSFPTGQRALSQSLLNCDLHESNQMMWTWTDCLCVNLLLLLQRAGSEKFEVLGPTRAIVAVAGDDIILPCYIKPNISVEDMRVDWFRVNLPDTQSNIRVHLYQDGRDKYHDQILSYRGRTSLFKEELKKGNTSLKLTRVQGTDDGRYKCLVESKTHYDDSTIQVYVRAIGSKPEVSIEGQKEGGMALLCVTKGWFPEPELEWLDSEGVTLSAGPSETDRDYEGFYVVKLKTIIKETDINRFTCRLRQRQQHEVIKMETEFHIPSELILVHTETWKVALAVIVSLVIVLVAISAFSVWWWKKQVKDELRLELKKNLITRRLKILADQLDLVNMNGCPELETIRKHAVDVTLDPDTAHPRLILSEDRKQVRYGDIKQNLPDNPKRFDIVPYVLGKEGFSSGRFYYEVQVKGKNGWTLGVARESINRKKYIYLKPENGCWTVWLRHEEYKAFTDPSVVLSLREKPQKVGVFVDYEKGQVSFYNVEARSHIYSFTGYTFTEKLYPFFYSGATGNSAPQVITPVGVTD</sequence>
<dbReference type="AlphaFoldDB" id="A0AAZ3NZQ1"/>
<dbReference type="InterPro" id="IPR007110">
    <property type="entry name" value="Ig-like_dom"/>
</dbReference>
<dbReference type="GO" id="GO:0001817">
    <property type="term" value="P:regulation of cytokine production"/>
    <property type="evidence" value="ECO:0007669"/>
    <property type="project" value="TreeGrafter"/>
</dbReference>
<dbReference type="SMART" id="SM00589">
    <property type="entry name" value="PRY"/>
    <property type="match status" value="1"/>
</dbReference>
<evidence type="ECO:0000256" key="6">
    <source>
        <dbReference type="ARBA" id="ARBA00023136"/>
    </source>
</evidence>
<evidence type="ECO:0000313" key="15">
    <source>
        <dbReference type="Proteomes" id="UP000694402"/>
    </source>
</evidence>
<dbReference type="GO" id="GO:0050852">
    <property type="term" value="P:T cell receptor signaling pathway"/>
    <property type="evidence" value="ECO:0007669"/>
    <property type="project" value="TreeGrafter"/>
</dbReference>
<proteinExistence type="inferred from homology"/>
<dbReference type="Pfam" id="PF07686">
    <property type="entry name" value="V-set"/>
    <property type="match status" value="1"/>
</dbReference>
<dbReference type="SMART" id="SM00406">
    <property type="entry name" value="IGv"/>
    <property type="match status" value="1"/>
</dbReference>
<comment type="similarity">
    <text evidence="2">Belongs to the immunoglobulin superfamily. BTN/MOG family.</text>
</comment>
<comment type="similarity">
    <text evidence="10">Belongs to the SKINT family.</text>
</comment>
<keyword evidence="9" id="KW-0393">Immunoglobulin domain</keyword>
<evidence type="ECO:0000256" key="3">
    <source>
        <dbReference type="ARBA" id="ARBA00022692"/>
    </source>
</evidence>
<dbReference type="SMART" id="SM00449">
    <property type="entry name" value="SPRY"/>
    <property type="match status" value="1"/>
</dbReference>
<dbReference type="InterPro" id="IPR013106">
    <property type="entry name" value="Ig_V-set"/>
</dbReference>